<sequence length="81" mass="9142">MNRIVVDEITLPLSIQKDIEALKSYHRGELDAPEDCLWGELYGSINGSQHGGEISKETADFLRAKYLGFGSEEEYFFNNNA</sequence>
<dbReference type="RefSeq" id="WP_147526608.1">
    <property type="nucleotide sequence ID" value="NZ_SAYG01000007.1"/>
</dbReference>
<gene>
    <name evidence="1" type="ORF">EPJ70_06450</name>
</gene>
<accession>A0A5C8F6H3</accession>
<dbReference type="AlphaFoldDB" id="A0A5C8F6H3"/>
<proteinExistence type="predicted"/>
<dbReference type="Proteomes" id="UP000324574">
    <property type="component" value="Unassembled WGS sequence"/>
</dbReference>
<dbReference type="EMBL" id="SAYG01000007">
    <property type="protein sequence ID" value="TXJ44812.1"/>
    <property type="molecule type" value="Genomic_DNA"/>
</dbReference>
<comment type="caution">
    <text evidence="1">The sequence shown here is derived from an EMBL/GenBank/DDBJ whole genome shotgun (WGS) entry which is preliminary data.</text>
</comment>
<evidence type="ECO:0000313" key="2">
    <source>
        <dbReference type="Proteomes" id="UP000324574"/>
    </source>
</evidence>
<evidence type="ECO:0000313" key="1">
    <source>
        <dbReference type="EMBL" id="TXJ44812.1"/>
    </source>
</evidence>
<protein>
    <submittedName>
        <fullName evidence="1">Uncharacterized protein</fullName>
    </submittedName>
</protein>
<reference evidence="1 2" key="1">
    <citation type="journal article" date="1992" name="Lakartidningen">
        <title>[Penicillin V and not amoxicillin is the first choice preparation in acute otitis].</title>
        <authorList>
            <person name="Kamme C."/>
            <person name="Lundgren K."/>
            <person name="Prellner K."/>
        </authorList>
    </citation>
    <scope>NUCLEOTIDE SEQUENCE [LARGE SCALE GENOMIC DNA]</scope>
    <source>
        <strain evidence="1 2">PC3714II</strain>
    </source>
</reference>
<name>A0A5C8F6H3_9SPIR</name>
<organism evidence="1 2">
    <name type="scientific">Brachyspira aalborgi</name>
    <dbReference type="NCBI Taxonomy" id="29522"/>
    <lineage>
        <taxon>Bacteria</taxon>
        <taxon>Pseudomonadati</taxon>
        <taxon>Spirochaetota</taxon>
        <taxon>Spirochaetia</taxon>
        <taxon>Brachyspirales</taxon>
        <taxon>Brachyspiraceae</taxon>
        <taxon>Brachyspira</taxon>
    </lineage>
</organism>